<dbReference type="Pfam" id="PF07728">
    <property type="entry name" value="AAA_5"/>
    <property type="match status" value="1"/>
</dbReference>
<dbReference type="SMART" id="SM00382">
    <property type="entry name" value="AAA"/>
    <property type="match status" value="1"/>
</dbReference>
<dbReference type="InterPro" id="IPR011704">
    <property type="entry name" value="ATPase_dyneun-rel_AAA"/>
</dbReference>
<dbReference type="SUPFAM" id="SSF52540">
    <property type="entry name" value="P-loop containing nucleoside triphosphate hydrolases"/>
    <property type="match status" value="1"/>
</dbReference>
<dbReference type="InterPro" id="IPR052934">
    <property type="entry name" value="Methyl-DNA_Rec/Restrict_Enz"/>
</dbReference>
<dbReference type="Gene3D" id="3.40.50.300">
    <property type="entry name" value="P-loop containing nucleotide triphosphate hydrolases"/>
    <property type="match status" value="1"/>
</dbReference>
<feature type="compositionally biased region" description="Pro residues" evidence="1">
    <location>
        <begin position="266"/>
        <end position="282"/>
    </location>
</feature>
<dbReference type="Proteomes" id="UP001244136">
    <property type="component" value="Chromosome"/>
</dbReference>
<feature type="domain" description="AAA+ ATPase" evidence="2">
    <location>
        <begin position="489"/>
        <end position="653"/>
    </location>
</feature>
<dbReference type="InterPro" id="IPR027417">
    <property type="entry name" value="P-loop_NTPase"/>
</dbReference>
<dbReference type="PANTHER" id="PTHR37291">
    <property type="entry name" value="5-METHYLCYTOSINE-SPECIFIC RESTRICTION ENZYME B"/>
    <property type="match status" value="1"/>
</dbReference>
<dbReference type="PANTHER" id="PTHR37291:SF1">
    <property type="entry name" value="TYPE IV METHYL-DIRECTED RESTRICTION ENZYME ECOKMCRB SUBUNIT"/>
    <property type="match status" value="1"/>
</dbReference>
<evidence type="ECO:0000313" key="3">
    <source>
        <dbReference type="EMBL" id="WGT47567.1"/>
    </source>
</evidence>
<keyword evidence="4" id="KW-1185">Reference proteome</keyword>
<organism evidence="3 4">
    <name type="scientific">Tessaracoccus lacteus</name>
    <dbReference type="NCBI Taxonomy" id="3041766"/>
    <lineage>
        <taxon>Bacteria</taxon>
        <taxon>Bacillati</taxon>
        <taxon>Actinomycetota</taxon>
        <taxon>Actinomycetes</taxon>
        <taxon>Propionibacteriales</taxon>
        <taxon>Propionibacteriaceae</taxon>
        <taxon>Tessaracoccus</taxon>
    </lineage>
</organism>
<evidence type="ECO:0000259" key="2">
    <source>
        <dbReference type="SMART" id="SM00382"/>
    </source>
</evidence>
<reference evidence="3 4" key="1">
    <citation type="journal article" date="2008" name="Int. J. Syst. Evol. Microbiol.">
        <title>Tessaracoccus flavescens sp. nov., isolated from marine sediment.</title>
        <authorList>
            <person name="Lee D.W."/>
            <person name="Lee S.D."/>
        </authorList>
    </citation>
    <scope>NUCLEOTIDE SEQUENCE [LARGE SCALE GENOMIC DNA]</scope>
    <source>
        <strain evidence="3 4">T21</strain>
    </source>
</reference>
<evidence type="ECO:0000256" key="1">
    <source>
        <dbReference type="SAM" id="MobiDB-lite"/>
    </source>
</evidence>
<protein>
    <submittedName>
        <fullName evidence="3">AAA family ATPase</fullName>
    </submittedName>
</protein>
<gene>
    <name evidence="3" type="ORF">QH948_01920</name>
</gene>
<dbReference type="CDD" id="cd00009">
    <property type="entry name" value="AAA"/>
    <property type="match status" value="1"/>
</dbReference>
<feature type="region of interest" description="Disordered" evidence="1">
    <location>
        <begin position="262"/>
        <end position="283"/>
    </location>
</feature>
<accession>A0ABY8PYM2</accession>
<evidence type="ECO:0000313" key="4">
    <source>
        <dbReference type="Proteomes" id="UP001244136"/>
    </source>
</evidence>
<proteinExistence type="predicted"/>
<sequence>MKTRLHGKSVMLVYEALDVFRERSLRGLRSSFLRNDDPDAEGVWTAQASADLMRHFVESPDEGDRSFLEKLEGQLSGVSRAAGQLFEELAWLHFVIAAPDKQGYASKRKLLDQIAGMGNATGPSGIFDEALHAGIAAPGTSFFTRRPNQLWLLVRFAARWTSATPAERTRWLADPAAFREMVFALDGVADQTQRHALLHLVHPDAFEDIVSQYHKHDLTTLADPGEIGENDDETIANVRARLTGEHGNDFSFYSPGVRPLWQPAEQPAPPAETPTVSPPVSPEDPETIARGAWFIRGAGGAKVPGWLESGVCSIDFVGSFPFPLTPGLSREELRALSEEAGVDTTTGSYNNELGQVWRFVNKIEVGDYVVTVNGSDVYLGVVDSGPRDRAARTRIETVRSVEWLNAGRPIRRRAIASTLLSKMKTLLTVSLITAEIDELERWVAGHTWDEPTTPPTVRELELPRATPQLELDLLMPQSWLNEVIELLEEKKQLVFYGPPGTGKTFLAQALADHFAAGSGGASELVQFHPSYTYEDFFEGYRPAPSAGGRVEFQIKPGPLRRIAEAASAAPETPHVLIIDEINRANLAKVFGELYFLLEYRDRPISLQYSDIEFTLPPNLFIIGTMNTADRSIALVDAAMRRRFYFLEMAPSAAPVSDVLSKWLSQHGMPDEPALLLEELNRRLGDPDAAIGPSYLMTKSVMQRGRLERIWAHAILPLLEERFYGTGEDLQRYSLASIRSAIAPSTNAD</sequence>
<name>A0ABY8PYM2_9ACTN</name>
<dbReference type="InterPro" id="IPR003593">
    <property type="entry name" value="AAA+_ATPase"/>
</dbReference>
<dbReference type="RefSeq" id="WP_281145281.1">
    <property type="nucleotide sequence ID" value="NZ_CP123967.1"/>
</dbReference>
<dbReference type="EMBL" id="CP123967">
    <property type="protein sequence ID" value="WGT47567.1"/>
    <property type="molecule type" value="Genomic_DNA"/>
</dbReference>